<keyword evidence="3" id="KW-1185">Reference proteome</keyword>
<dbReference type="Proteomes" id="UP001155241">
    <property type="component" value="Unassembled WGS sequence"/>
</dbReference>
<evidence type="ECO:0000256" key="1">
    <source>
        <dbReference type="ARBA" id="ARBA00022517"/>
    </source>
</evidence>
<dbReference type="SUPFAM" id="SSF89919">
    <property type="entry name" value="Ribosome-binding factor A, RbfA"/>
    <property type="match status" value="1"/>
</dbReference>
<sequence length="148" mass="16019">MALDKRAREQMLAHCGEIHEDDGVDPREYFRTGRNHSKLDRKAKQLCRQVAETLDQILAGETGDDMLRDLRVAQVIPAPDASRLQVTVETSGSKAGFDRCELEARLARIAGFLRTAVAGTITRKKAPSLSFVVAATPAADSGSGKGGR</sequence>
<proteinExistence type="predicted"/>
<dbReference type="AlphaFoldDB" id="A0A9X2JIX5"/>
<dbReference type="InterPro" id="IPR000238">
    <property type="entry name" value="RbfA"/>
</dbReference>
<dbReference type="InterPro" id="IPR015946">
    <property type="entry name" value="KH_dom-like_a/b"/>
</dbReference>
<evidence type="ECO:0000313" key="3">
    <source>
        <dbReference type="Proteomes" id="UP001155241"/>
    </source>
</evidence>
<keyword evidence="1" id="KW-0690">Ribosome biogenesis</keyword>
<gene>
    <name evidence="2" type="ORF">NG895_25455</name>
</gene>
<name>A0A9X2JIX5_9BACT</name>
<dbReference type="Pfam" id="PF02033">
    <property type="entry name" value="RBFA"/>
    <property type="match status" value="1"/>
</dbReference>
<dbReference type="EMBL" id="JAMXLR010000091">
    <property type="protein sequence ID" value="MCO6047261.1"/>
    <property type="molecule type" value="Genomic_DNA"/>
</dbReference>
<comment type="caution">
    <text evidence="2">The sequence shown here is derived from an EMBL/GenBank/DDBJ whole genome shotgun (WGS) entry which is preliminary data.</text>
</comment>
<organism evidence="2 3">
    <name type="scientific">Aeoliella straminimaris</name>
    <dbReference type="NCBI Taxonomy" id="2954799"/>
    <lineage>
        <taxon>Bacteria</taxon>
        <taxon>Pseudomonadati</taxon>
        <taxon>Planctomycetota</taxon>
        <taxon>Planctomycetia</taxon>
        <taxon>Pirellulales</taxon>
        <taxon>Lacipirellulaceae</taxon>
        <taxon>Aeoliella</taxon>
    </lineage>
</organism>
<dbReference type="Gene3D" id="3.30.300.20">
    <property type="match status" value="1"/>
</dbReference>
<reference evidence="2" key="1">
    <citation type="submission" date="2022-06" db="EMBL/GenBank/DDBJ databases">
        <title>Aeoliella straminimaris, a novel planctomycete from sediments.</title>
        <authorList>
            <person name="Vitorino I.R."/>
            <person name="Lage O.M."/>
        </authorList>
    </citation>
    <scope>NUCLEOTIDE SEQUENCE</scope>
    <source>
        <strain evidence="2">ICT_H6.2</strain>
    </source>
</reference>
<dbReference type="RefSeq" id="WP_252855374.1">
    <property type="nucleotide sequence ID" value="NZ_JAMXLR010000091.1"/>
</dbReference>
<dbReference type="InterPro" id="IPR023799">
    <property type="entry name" value="RbfA_dom_sf"/>
</dbReference>
<protein>
    <recommendedName>
        <fullName evidence="4">Ribosome-binding factor A</fullName>
    </recommendedName>
</protein>
<evidence type="ECO:0000313" key="2">
    <source>
        <dbReference type="EMBL" id="MCO6047261.1"/>
    </source>
</evidence>
<evidence type="ECO:0008006" key="4">
    <source>
        <dbReference type="Google" id="ProtNLM"/>
    </source>
</evidence>
<accession>A0A9X2JIX5</accession>